<dbReference type="STRING" id="947013.SAMN04488109_2723"/>
<dbReference type="RefSeq" id="WP_073134444.1">
    <property type="nucleotide sequence ID" value="NZ_FQWQ01000001.1"/>
</dbReference>
<organism evidence="1 2">
    <name type="scientific">Chryseolinea serpens</name>
    <dbReference type="NCBI Taxonomy" id="947013"/>
    <lineage>
        <taxon>Bacteria</taxon>
        <taxon>Pseudomonadati</taxon>
        <taxon>Bacteroidota</taxon>
        <taxon>Cytophagia</taxon>
        <taxon>Cytophagales</taxon>
        <taxon>Fulvivirgaceae</taxon>
        <taxon>Chryseolinea</taxon>
    </lineage>
</organism>
<gene>
    <name evidence="1" type="ORF">SAMN04488109_2723</name>
</gene>
<name>A0A1M5P7K7_9BACT</name>
<dbReference type="PROSITE" id="PS51257">
    <property type="entry name" value="PROKAR_LIPOPROTEIN"/>
    <property type="match status" value="1"/>
</dbReference>
<dbReference type="CDD" id="cd01301">
    <property type="entry name" value="rDP_like"/>
    <property type="match status" value="1"/>
</dbReference>
<dbReference type="InterPro" id="IPR008257">
    <property type="entry name" value="Pept_M19"/>
</dbReference>
<dbReference type="PANTHER" id="PTHR10443:SF12">
    <property type="entry name" value="DIPEPTIDASE"/>
    <property type="match status" value="1"/>
</dbReference>
<dbReference type="EMBL" id="FQWQ01000001">
    <property type="protein sequence ID" value="SHG97821.1"/>
    <property type="molecule type" value="Genomic_DNA"/>
</dbReference>
<protein>
    <submittedName>
        <fullName evidence="1">Membrane dipeptidase</fullName>
    </submittedName>
</protein>
<accession>A0A1M5P7K7</accession>
<keyword evidence="2" id="KW-1185">Reference proteome</keyword>
<dbReference type="PANTHER" id="PTHR10443">
    <property type="entry name" value="MICROSOMAL DIPEPTIDASE"/>
    <property type="match status" value="1"/>
</dbReference>
<dbReference type="SUPFAM" id="SSF51556">
    <property type="entry name" value="Metallo-dependent hydrolases"/>
    <property type="match status" value="1"/>
</dbReference>
<proteinExistence type="predicted"/>
<dbReference type="GO" id="GO:0070573">
    <property type="term" value="F:metallodipeptidase activity"/>
    <property type="evidence" value="ECO:0007669"/>
    <property type="project" value="InterPro"/>
</dbReference>
<dbReference type="Gene3D" id="3.20.20.140">
    <property type="entry name" value="Metal-dependent hydrolases"/>
    <property type="match status" value="1"/>
</dbReference>
<evidence type="ECO:0000313" key="1">
    <source>
        <dbReference type="EMBL" id="SHG97821.1"/>
    </source>
</evidence>
<reference evidence="1 2" key="1">
    <citation type="submission" date="2016-11" db="EMBL/GenBank/DDBJ databases">
        <authorList>
            <person name="Jaros S."/>
            <person name="Januszkiewicz K."/>
            <person name="Wedrychowicz H."/>
        </authorList>
    </citation>
    <scope>NUCLEOTIDE SEQUENCE [LARGE SCALE GENOMIC DNA]</scope>
    <source>
        <strain evidence="1 2">DSM 24574</strain>
    </source>
</reference>
<dbReference type="OrthoDB" id="9804920at2"/>
<dbReference type="Proteomes" id="UP000184212">
    <property type="component" value="Unassembled WGS sequence"/>
</dbReference>
<dbReference type="Pfam" id="PF01244">
    <property type="entry name" value="Peptidase_M19"/>
    <property type="match status" value="1"/>
</dbReference>
<dbReference type="GO" id="GO:0006508">
    <property type="term" value="P:proteolysis"/>
    <property type="evidence" value="ECO:0007669"/>
    <property type="project" value="InterPro"/>
</dbReference>
<dbReference type="AlphaFoldDB" id="A0A1M5P7K7"/>
<dbReference type="PROSITE" id="PS51365">
    <property type="entry name" value="RENAL_DIPEPTIDASE_2"/>
    <property type="match status" value="1"/>
</dbReference>
<dbReference type="InterPro" id="IPR032466">
    <property type="entry name" value="Metal_Hydrolase"/>
</dbReference>
<evidence type="ECO:0000313" key="2">
    <source>
        <dbReference type="Proteomes" id="UP000184212"/>
    </source>
</evidence>
<sequence length="416" mass="45664">MKFTSVLLGITAIALIACQEKKTEAASDEALRNQARELAQKFILVDTHVDFPERLQEIHFQLAPENLGIPVNDERGDFDFERARKGGLDAPFMSIYIPSRYQKIADNGKGLADSLINLIEGIATALPDKYALAKTPQDIEANTKAGKISLPMGMENGAPLGNKLENVKYFYDRGIRYITLTHAKNNQICDSSYDSAALWNGLSPFGEKVVAEMQRTGIMVDISHVTDSTFFDVIRIAKAPLIASHSSCRFFTPGFQRNMSDDMIKALGKNGGVIQINFGASFLDSLARTNAALLDTLEKKLKAQGLSSRDSAAQPVIDQYSKSHVALYSDVERVADHIDHVVKLIGIDHVGIGSDFDGVGDSLPLGLKDVSEYPNLFYVLLKRGYSPEDIEKICSKNVFRVWNEVIAASQASASVK</sequence>